<evidence type="ECO:0000256" key="4">
    <source>
        <dbReference type="ARBA" id="ARBA00022618"/>
    </source>
</evidence>
<proteinExistence type="inferred from homology"/>
<reference evidence="10" key="1">
    <citation type="submission" date="2021-01" db="UniProtKB">
        <authorList>
            <consortium name="EnsemblMetazoa"/>
        </authorList>
    </citation>
    <scope>IDENTIFICATION</scope>
</reference>
<sequence length="944" mass="109218">MVQRVYVDKISDIFTAVQYNRTCHQNYMKKLAKYYDKMDFDQFLEEFISNLRIPMCYMEKHPNVENTLQFAAKFAISLQPPQSENEEEYEEMCPLLERLFEFLLAHHEVKEVAVRFRVCYFLNMLLDTMGDNASIDDELCNRILQCMTDRILDKSPKVRAQAAIALHRLQEPNNKECPVIGVYLFHVAKDPSAEVRRVILAKMAKNKKTLDAAIKRTRDVDDSVRKMAYLFISKITVKSLTISQREQLINNGLQDRSDVVKKCVREILIPSWLRYYDQNYINFIKAIDAEHASETASLALGCLFKNAEIPYLIDQLPLDSTKFVPLEQLTSEVVLYWRCLAEFLKTENYTEEFEQILPELTPFCAYIKDFVTLTEARSNKQYEQVTQQFILYQLFEMIKLYDLADELGRRNLKELILETLQTYNCSNKISECIVKYFENVVPDVNDRVALLVEVINEIRMPTRTNLVLPMSDDERHERKMKQSKLAMQLLEIEDLEYAAIQRKDYTEAAVLSKQAASITEEIRNLAKEPEIIESQTPCEEKTDPETMIQCLQIMYYMMQSSTITTLSPTLRTLMESIALPYVSLQNNHEQVLSLALKCVGLCCHSDKDLAKKYFMMYCLYISESTSDDVWIAATEVIFDLLLKFGFEHFDITPDEENNPQNGNKRNRSVRLYSHNDEDINVNDKQIRTVDGSNNVIKVLMALLDNQVENLQSVATEGLCKLILHKRISSHQLISQLLILWHNPSTKSNPTLSQCLCNFFNLYMSKVSESQAILEEAYLPTLKMLANAPEMSPLQEVDALRVSEVIIGLTCCAIHNNYSTHNQLTYTILNEILNPDTEIELDVLIKSLKMLDVQLDGQNLKNDILKALDDAEDLLNGSGEKRLLRYIHQFREKITTNRIDETAQSENPENPGHPNNQEENVENAEEQDQDEDEEEEQDSDGDHEH</sequence>
<keyword evidence="5" id="KW-0498">Mitosis</keyword>
<dbReference type="OrthoDB" id="27187at2759"/>
<feature type="region of interest" description="Disordered" evidence="8">
    <location>
        <begin position="895"/>
        <end position="944"/>
    </location>
</feature>
<dbReference type="InterPro" id="IPR027165">
    <property type="entry name" value="CND3"/>
</dbReference>
<dbReference type="FunCoup" id="A0A7M7LIY3">
    <property type="interactions" value="541"/>
</dbReference>
<keyword evidence="3" id="KW-0158">Chromosome</keyword>
<evidence type="ECO:0000313" key="10">
    <source>
        <dbReference type="EnsemblMetazoa" id="XP_001600779"/>
    </source>
</evidence>
<protein>
    <recommendedName>
        <fullName evidence="9">Nuclear condensin complex subunit 3 C-terminal domain-containing protein</fullName>
    </recommendedName>
</protein>
<dbReference type="InterPro" id="IPR011989">
    <property type="entry name" value="ARM-like"/>
</dbReference>
<evidence type="ECO:0000256" key="1">
    <source>
        <dbReference type="ARBA" id="ARBA00004286"/>
    </source>
</evidence>
<dbReference type="Pfam" id="PF12719">
    <property type="entry name" value="Cnd3"/>
    <property type="match status" value="1"/>
</dbReference>
<accession>A0A7M7LIY3</accession>
<dbReference type="Gene3D" id="1.25.10.10">
    <property type="entry name" value="Leucine-rich Repeat Variant"/>
    <property type="match status" value="1"/>
</dbReference>
<keyword evidence="7" id="KW-0131">Cell cycle</keyword>
<evidence type="ECO:0000259" key="9">
    <source>
        <dbReference type="Pfam" id="PF12719"/>
    </source>
</evidence>
<keyword evidence="6" id="KW-0226">DNA condensation</keyword>
<dbReference type="AlphaFoldDB" id="A0A7M7LIY3"/>
<evidence type="ECO:0000313" key="11">
    <source>
        <dbReference type="Proteomes" id="UP000002358"/>
    </source>
</evidence>
<dbReference type="Proteomes" id="UP000002358">
    <property type="component" value="Chromosome 4"/>
</dbReference>
<dbReference type="GO" id="GO:0000796">
    <property type="term" value="C:condensin complex"/>
    <property type="evidence" value="ECO:0007669"/>
    <property type="project" value="InterPro"/>
</dbReference>
<comment type="similarity">
    <text evidence="2">Belongs to the CND3 (condensin subunit 3) family.</text>
</comment>
<dbReference type="KEGG" id="nvi:100116245"/>
<evidence type="ECO:0000256" key="3">
    <source>
        <dbReference type="ARBA" id="ARBA00022454"/>
    </source>
</evidence>
<name>A0A7M7LIY3_NASVI</name>
<gene>
    <name evidence="10" type="primary">100116245</name>
</gene>
<dbReference type="OMA" id="NHQKNFV"/>
<dbReference type="InParanoid" id="A0A7M7LIY3"/>
<dbReference type="InterPro" id="IPR025977">
    <property type="entry name" value="Cnd3_C"/>
</dbReference>
<evidence type="ECO:0000256" key="5">
    <source>
        <dbReference type="ARBA" id="ARBA00022776"/>
    </source>
</evidence>
<dbReference type="PANTHER" id="PTHR14418">
    <property type="entry name" value="CONDENSIN COMPLEX SUBUNIT 3-RELATED"/>
    <property type="match status" value="1"/>
</dbReference>
<comment type="subcellular location">
    <subcellularLocation>
        <location evidence="1">Chromosome</location>
    </subcellularLocation>
</comment>
<evidence type="ECO:0000256" key="7">
    <source>
        <dbReference type="ARBA" id="ARBA00023306"/>
    </source>
</evidence>
<dbReference type="EnsemblMetazoa" id="XM_001600729">
    <property type="protein sequence ID" value="XP_001600779"/>
    <property type="gene ID" value="LOC100116245"/>
</dbReference>
<dbReference type="SMR" id="A0A7M7LIY3"/>
<dbReference type="InterPro" id="IPR016024">
    <property type="entry name" value="ARM-type_fold"/>
</dbReference>
<dbReference type="GO" id="GO:0005737">
    <property type="term" value="C:cytoplasm"/>
    <property type="evidence" value="ECO:0007669"/>
    <property type="project" value="TreeGrafter"/>
</dbReference>
<dbReference type="SUPFAM" id="SSF48371">
    <property type="entry name" value="ARM repeat"/>
    <property type="match status" value="1"/>
</dbReference>
<organism evidence="10 11">
    <name type="scientific">Nasonia vitripennis</name>
    <name type="common">Parasitic wasp</name>
    <dbReference type="NCBI Taxonomy" id="7425"/>
    <lineage>
        <taxon>Eukaryota</taxon>
        <taxon>Metazoa</taxon>
        <taxon>Ecdysozoa</taxon>
        <taxon>Arthropoda</taxon>
        <taxon>Hexapoda</taxon>
        <taxon>Insecta</taxon>
        <taxon>Pterygota</taxon>
        <taxon>Neoptera</taxon>
        <taxon>Endopterygota</taxon>
        <taxon>Hymenoptera</taxon>
        <taxon>Apocrita</taxon>
        <taxon>Proctotrupomorpha</taxon>
        <taxon>Chalcidoidea</taxon>
        <taxon>Pteromalidae</taxon>
        <taxon>Pteromalinae</taxon>
        <taxon>Nasonia</taxon>
    </lineage>
</organism>
<dbReference type="GO" id="GO:0007076">
    <property type="term" value="P:mitotic chromosome condensation"/>
    <property type="evidence" value="ECO:0007669"/>
    <property type="project" value="InterPro"/>
</dbReference>
<keyword evidence="4" id="KW-0132">Cell division</keyword>
<dbReference type="GO" id="GO:0051301">
    <property type="term" value="P:cell division"/>
    <property type="evidence" value="ECO:0007669"/>
    <property type="project" value="UniProtKB-KW"/>
</dbReference>
<evidence type="ECO:0000256" key="6">
    <source>
        <dbReference type="ARBA" id="ARBA00023067"/>
    </source>
</evidence>
<keyword evidence="11" id="KW-1185">Reference proteome</keyword>
<feature type="domain" description="Nuclear condensin complex subunit 3 C-terminal" evidence="9">
    <location>
        <begin position="549"/>
        <end position="851"/>
    </location>
</feature>
<feature type="compositionally biased region" description="Acidic residues" evidence="8">
    <location>
        <begin position="918"/>
        <end position="938"/>
    </location>
</feature>
<evidence type="ECO:0000256" key="8">
    <source>
        <dbReference type="SAM" id="MobiDB-lite"/>
    </source>
</evidence>
<evidence type="ECO:0000256" key="2">
    <source>
        <dbReference type="ARBA" id="ARBA00006533"/>
    </source>
</evidence>
<dbReference type="PANTHER" id="PTHR14418:SF5">
    <property type="entry name" value="CONDENSIN COMPLEX SUBUNIT 3"/>
    <property type="match status" value="1"/>
</dbReference>
<dbReference type="GO" id="GO:0000793">
    <property type="term" value="C:condensed chromosome"/>
    <property type="evidence" value="ECO:0007669"/>
    <property type="project" value="TreeGrafter"/>
</dbReference>